<sequence>YHRELDKIIDLQKQKAEIWNKIRGYIVKPTNKTLWQLAVGSPNLITKTWGKETHLSFYAKDIDKLLAQPPILAKPTPAEAELVPRPGETKDEFRARVREAKGIKVRPRQLPRAQREPAPAVTKEKALPEQVSHLDWVKGEKFYSARSLDEKFWDWYNSVGKVEARKQGIAVTKDWRGNWYAHTTKIAIKPAPAVKPKPVDLGPAEPVTPKEVVVSKPADIPKAPVKPVTEQKPTVDLKGKEVQVFF</sequence>
<dbReference type="AlphaFoldDB" id="X0X2L1"/>
<comment type="caution">
    <text evidence="2">The sequence shown here is derived from an EMBL/GenBank/DDBJ whole genome shotgun (WGS) entry which is preliminary data.</text>
</comment>
<feature type="non-terminal residue" evidence="2">
    <location>
        <position position="246"/>
    </location>
</feature>
<reference evidence="2" key="1">
    <citation type="journal article" date="2014" name="Front. Microbiol.">
        <title>High frequency of phylogenetically diverse reductive dehalogenase-homologous genes in deep subseafloor sedimentary metagenomes.</title>
        <authorList>
            <person name="Kawai M."/>
            <person name="Futagami T."/>
            <person name="Toyoda A."/>
            <person name="Takaki Y."/>
            <person name="Nishi S."/>
            <person name="Hori S."/>
            <person name="Arai W."/>
            <person name="Tsubouchi T."/>
            <person name="Morono Y."/>
            <person name="Uchiyama I."/>
            <person name="Ito T."/>
            <person name="Fujiyama A."/>
            <person name="Inagaki F."/>
            <person name="Takami H."/>
        </authorList>
    </citation>
    <scope>NUCLEOTIDE SEQUENCE</scope>
    <source>
        <strain evidence="2">Expedition CK06-06</strain>
    </source>
</reference>
<accession>X0X2L1</accession>
<evidence type="ECO:0000256" key="1">
    <source>
        <dbReference type="SAM" id="MobiDB-lite"/>
    </source>
</evidence>
<gene>
    <name evidence="2" type="ORF">S01H1_70112</name>
</gene>
<feature type="region of interest" description="Disordered" evidence="1">
    <location>
        <begin position="106"/>
        <end position="125"/>
    </location>
</feature>
<protein>
    <submittedName>
        <fullName evidence="2">Uncharacterized protein</fullName>
    </submittedName>
</protein>
<organism evidence="2">
    <name type="scientific">marine sediment metagenome</name>
    <dbReference type="NCBI Taxonomy" id="412755"/>
    <lineage>
        <taxon>unclassified sequences</taxon>
        <taxon>metagenomes</taxon>
        <taxon>ecological metagenomes</taxon>
    </lineage>
</organism>
<evidence type="ECO:0000313" key="2">
    <source>
        <dbReference type="EMBL" id="GAG30878.1"/>
    </source>
</evidence>
<dbReference type="EMBL" id="BARS01046596">
    <property type="protein sequence ID" value="GAG30878.1"/>
    <property type="molecule type" value="Genomic_DNA"/>
</dbReference>
<proteinExistence type="predicted"/>
<name>X0X2L1_9ZZZZ</name>
<feature type="non-terminal residue" evidence="2">
    <location>
        <position position="1"/>
    </location>
</feature>